<feature type="compositionally biased region" description="Basic and acidic residues" evidence="1">
    <location>
        <begin position="284"/>
        <end position="293"/>
    </location>
</feature>
<name>A0A366RRF7_9HYPO</name>
<feature type="region of interest" description="Disordered" evidence="1">
    <location>
        <begin position="149"/>
        <end position="183"/>
    </location>
</feature>
<evidence type="ECO:0000313" key="4">
    <source>
        <dbReference type="Proteomes" id="UP000253153"/>
    </source>
</evidence>
<reference evidence="3 4" key="1">
    <citation type="submission" date="2018-06" db="EMBL/GenBank/DDBJ databases">
        <title>Fusarium incarnatum-equiseti species complex species 28.</title>
        <authorList>
            <person name="Gardiner D.M."/>
        </authorList>
    </citation>
    <scope>NUCLEOTIDE SEQUENCE [LARGE SCALE GENOMIC DNA]</scope>
    <source>
        <strain evidence="3 4">FIESC_28</strain>
    </source>
</reference>
<feature type="compositionally biased region" description="Polar residues" evidence="1">
    <location>
        <begin position="153"/>
        <end position="163"/>
    </location>
</feature>
<dbReference type="EMBL" id="QKXC01000117">
    <property type="protein sequence ID" value="RBR19088.1"/>
    <property type="molecule type" value="Genomic_DNA"/>
</dbReference>
<dbReference type="OrthoDB" id="5236168at2759"/>
<protein>
    <submittedName>
        <fullName evidence="3">Uncharacterized protein</fullName>
    </submittedName>
</protein>
<evidence type="ECO:0000313" key="3">
    <source>
        <dbReference type="EMBL" id="RBR19088.1"/>
    </source>
</evidence>
<feature type="compositionally biased region" description="Polar residues" evidence="1">
    <location>
        <begin position="207"/>
        <end position="218"/>
    </location>
</feature>
<accession>A0A366RRF7</accession>
<feature type="compositionally biased region" description="Polar residues" evidence="1">
    <location>
        <begin position="267"/>
        <end position="280"/>
    </location>
</feature>
<dbReference type="GeneID" id="41995200"/>
<dbReference type="RefSeq" id="XP_031016067.1">
    <property type="nucleotide sequence ID" value="XM_031159904.1"/>
</dbReference>
<dbReference type="AlphaFoldDB" id="A0A366RRF7"/>
<keyword evidence="4" id="KW-1185">Reference proteome</keyword>
<evidence type="ECO:0000256" key="2">
    <source>
        <dbReference type="SAM" id="Phobius"/>
    </source>
</evidence>
<evidence type="ECO:0000256" key="1">
    <source>
        <dbReference type="SAM" id="MobiDB-lite"/>
    </source>
</evidence>
<feature type="compositionally biased region" description="Polar residues" evidence="1">
    <location>
        <begin position="226"/>
        <end position="258"/>
    </location>
</feature>
<comment type="caution">
    <text evidence="3">The sequence shown here is derived from an EMBL/GenBank/DDBJ whole genome shotgun (WGS) entry which is preliminary data.</text>
</comment>
<keyword evidence="2" id="KW-0472">Membrane</keyword>
<feature type="transmembrane region" description="Helical" evidence="2">
    <location>
        <begin position="36"/>
        <end position="56"/>
    </location>
</feature>
<proteinExistence type="predicted"/>
<organism evidence="3 4">
    <name type="scientific">Fusarium coffeatum</name>
    <dbReference type="NCBI Taxonomy" id="231269"/>
    <lineage>
        <taxon>Eukaryota</taxon>
        <taxon>Fungi</taxon>
        <taxon>Dikarya</taxon>
        <taxon>Ascomycota</taxon>
        <taxon>Pezizomycotina</taxon>
        <taxon>Sordariomycetes</taxon>
        <taxon>Hypocreomycetidae</taxon>
        <taxon>Hypocreales</taxon>
        <taxon>Nectriaceae</taxon>
        <taxon>Fusarium</taxon>
        <taxon>Fusarium incarnatum-equiseti species complex</taxon>
    </lineage>
</organism>
<sequence length="293" mass="32255">MAPFLENSDLVSTTPNTHARSNKCYSWDCLTSSEQAGIIVSVVATSVILLFAYMYYLGRLTEAHRQVMISRSRRNRAQRANFIHFHEVSLVQLPVVPQYPSENILYAPFAYHPEPLVASYQPGTARVIIPSHTMPTIVPAQPTTYVHVPVTPDVSNNRVQNSPRPVESTPSISLSSPSDSEVNVNHEREWWRRLCRVLGLPVGRASTIASDSTPSSPGIPQHRAQRSSSSRPGPENVGNNPTSLENQGLQPNTGNQNLRVPDHDSSQHSPMRGQSPSSVVATVHSDDFDIASH</sequence>
<feature type="compositionally biased region" description="Low complexity" evidence="1">
    <location>
        <begin position="165"/>
        <end position="180"/>
    </location>
</feature>
<feature type="region of interest" description="Disordered" evidence="1">
    <location>
        <begin position="206"/>
        <end position="293"/>
    </location>
</feature>
<gene>
    <name evidence="3" type="ORF">FIESC28_05759</name>
</gene>
<dbReference type="Proteomes" id="UP000253153">
    <property type="component" value="Unassembled WGS sequence"/>
</dbReference>
<keyword evidence="2" id="KW-1133">Transmembrane helix</keyword>
<keyword evidence="2" id="KW-0812">Transmembrane</keyword>